<dbReference type="InterPro" id="IPR038050">
    <property type="entry name" value="Neuro_actylchol_rec"/>
</dbReference>
<evidence type="ECO:0000256" key="13">
    <source>
        <dbReference type="ARBA" id="ARBA00034099"/>
    </source>
</evidence>
<keyword evidence="11" id="KW-1071">Ligand-gated ion channel</keyword>
<dbReference type="SUPFAM" id="SSF90112">
    <property type="entry name" value="Neurotransmitter-gated ion-channel transmembrane pore"/>
    <property type="match status" value="1"/>
</dbReference>
<evidence type="ECO:0000256" key="3">
    <source>
        <dbReference type="ARBA" id="ARBA00022692"/>
    </source>
</evidence>
<keyword evidence="9" id="KW-0675">Receptor</keyword>
<evidence type="ECO:0000259" key="16">
    <source>
        <dbReference type="Pfam" id="PF02931"/>
    </source>
</evidence>
<keyword evidence="7 15" id="KW-0472">Membrane</keyword>
<dbReference type="Pfam" id="PF02932">
    <property type="entry name" value="Neur_chan_memb"/>
    <property type="match status" value="1"/>
</dbReference>
<evidence type="ECO:0000313" key="18">
    <source>
        <dbReference type="EMBL" id="KAK3099456.1"/>
    </source>
</evidence>
<keyword evidence="5" id="KW-0770">Synapse</keyword>
<keyword evidence="6" id="KW-0406">Ion transport</keyword>
<evidence type="ECO:0000256" key="10">
    <source>
        <dbReference type="ARBA" id="ARBA00023180"/>
    </source>
</evidence>
<dbReference type="Gene3D" id="2.70.170.10">
    <property type="entry name" value="Neurotransmitter-gated ion-channel ligand-binding domain"/>
    <property type="match status" value="1"/>
</dbReference>
<dbReference type="Pfam" id="PF02931">
    <property type="entry name" value="Neur_chan_LBD"/>
    <property type="match status" value="1"/>
</dbReference>
<dbReference type="SUPFAM" id="SSF63712">
    <property type="entry name" value="Nicotinic receptor ligand binding domain-like"/>
    <property type="match status" value="1"/>
</dbReference>
<dbReference type="FunFam" id="2.70.170.10:FF:000028">
    <property type="entry name" value="AcetylCholine Receptor"/>
    <property type="match status" value="1"/>
</dbReference>
<evidence type="ECO:0000256" key="4">
    <source>
        <dbReference type="ARBA" id="ARBA00022989"/>
    </source>
</evidence>
<keyword evidence="3 15" id="KW-0812">Transmembrane</keyword>
<dbReference type="InterPro" id="IPR036719">
    <property type="entry name" value="Neuro-gated_channel_TM_sf"/>
</dbReference>
<dbReference type="InterPro" id="IPR002394">
    <property type="entry name" value="Nicotinic_acetylcholine_rcpt"/>
</dbReference>
<keyword evidence="1" id="KW-0813">Transport</keyword>
<feature type="coiled-coil region" evidence="14">
    <location>
        <begin position="368"/>
        <end position="395"/>
    </location>
</feature>
<gene>
    <name evidence="18" type="ORF">FSP39_004596</name>
</gene>
<evidence type="ECO:0000256" key="8">
    <source>
        <dbReference type="ARBA" id="ARBA00023157"/>
    </source>
</evidence>
<dbReference type="Proteomes" id="UP001186944">
    <property type="component" value="Unassembled WGS sequence"/>
</dbReference>
<dbReference type="InterPro" id="IPR006029">
    <property type="entry name" value="Neurotrans-gated_channel_TM"/>
</dbReference>
<keyword evidence="4 15" id="KW-1133">Transmembrane helix</keyword>
<evidence type="ECO:0000256" key="7">
    <source>
        <dbReference type="ARBA" id="ARBA00023136"/>
    </source>
</evidence>
<evidence type="ECO:0000256" key="14">
    <source>
        <dbReference type="SAM" id="Coils"/>
    </source>
</evidence>
<dbReference type="PANTHER" id="PTHR18945">
    <property type="entry name" value="NEUROTRANSMITTER GATED ION CHANNEL"/>
    <property type="match status" value="1"/>
</dbReference>
<evidence type="ECO:0000256" key="9">
    <source>
        <dbReference type="ARBA" id="ARBA00023170"/>
    </source>
</evidence>
<evidence type="ECO:0000256" key="11">
    <source>
        <dbReference type="ARBA" id="ARBA00023286"/>
    </source>
</evidence>
<comment type="subcellular location">
    <subcellularLocation>
        <location evidence="13">Synaptic cell membrane</location>
        <topology evidence="13">Multi-pass membrane protein</topology>
    </subcellularLocation>
</comment>
<evidence type="ECO:0000256" key="1">
    <source>
        <dbReference type="ARBA" id="ARBA00022448"/>
    </source>
</evidence>
<dbReference type="AlphaFoldDB" id="A0AA89C8E5"/>
<keyword evidence="12" id="KW-0407">Ion channel</keyword>
<evidence type="ECO:0000256" key="5">
    <source>
        <dbReference type="ARBA" id="ARBA00023018"/>
    </source>
</evidence>
<evidence type="ECO:0000256" key="6">
    <source>
        <dbReference type="ARBA" id="ARBA00023065"/>
    </source>
</evidence>
<feature type="domain" description="Neurotransmitter-gated ion-channel ligand-binding" evidence="16">
    <location>
        <begin position="46"/>
        <end position="200"/>
    </location>
</feature>
<comment type="caution">
    <text evidence="18">The sequence shown here is derived from an EMBL/GenBank/DDBJ whole genome shotgun (WGS) entry which is preliminary data.</text>
</comment>
<keyword evidence="14" id="KW-0175">Coiled coil</keyword>
<evidence type="ECO:0000256" key="2">
    <source>
        <dbReference type="ARBA" id="ARBA00022475"/>
    </source>
</evidence>
<evidence type="ECO:0000256" key="12">
    <source>
        <dbReference type="ARBA" id="ARBA00023303"/>
    </source>
</evidence>
<dbReference type="InterPro" id="IPR006201">
    <property type="entry name" value="Neur_channel"/>
</dbReference>
<dbReference type="PRINTS" id="PR00252">
    <property type="entry name" value="NRIONCHANNEL"/>
</dbReference>
<dbReference type="EMBL" id="VSWD01000006">
    <property type="protein sequence ID" value="KAK3099456.1"/>
    <property type="molecule type" value="Genomic_DNA"/>
</dbReference>
<evidence type="ECO:0000259" key="17">
    <source>
        <dbReference type="Pfam" id="PF02932"/>
    </source>
</evidence>
<dbReference type="InterPro" id="IPR036734">
    <property type="entry name" value="Neur_chan_lig-bd_sf"/>
</dbReference>
<feature type="transmembrane region" description="Helical" evidence="15">
    <location>
        <begin position="232"/>
        <end position="250"/>
    </location>
</feature>
<feature type="transmembrane region" description="Helical" evidence="15">
    <location>
        <begin position="412"/>
        <end position="434"/>
    </location>
</feature>
<protein>
    <submittedName>
        <fullName evidence="18">Uncharacterized protein</fullName>
    </submittedName>
</protein>
<keyword evidence="10" id="KW-0325">Glycoprotein</keyword>
<keyword evidence="19" id="KW-1185">Reference proteome</keyword>
<dbReference type="PRINTS" id="PR00254">
    <property type="entry name" value="NICOTINICR"/>
</dbReference>
<organism evidence="18 19">
    <name type="scientific">Pinctada imbricata</name>
    <name type="common">Atlantic pearl-oyster</name>
    <name type="synonym">Pinctada martensii</name>
    <dbReference type="NCBI Taxonomy" id="66713"/>
    <lineage>
        <taxon>Eukaryota</taxon>
        <taxon>Metazoa</taxon>
        <taxon>Spiralia</taxon>
        <taxon>Lophotrochozoa</taxon>
        <taxon>Mollusca</taxon>
        <taxon>Bivalvia</taxon>
        <taxon>Autobranchia</taxon>
        <taxon>Pteriomorphia</taxon>
        <taxon>Pterioida</taxon>
        <taxon>Pterioidea</taxon>
        <taxon>Pteriidae</taxon>
        <taxon>Pinctada</taxon>
    </lineage>
</organism>
<keyword evidence="8" id="KW-1015">Disulfide bond</keyword>
<dbReference type="Gene3D" id="1.20.58.390">
    <property type="entry name" value="Neurotransmitter-gated ion-channel transmembrane domain"/>
    <property type="match status" value="2"/>
</dbReference>
<dbReference type="GO" id="GO:0022848">
    <property type="term" value="F:acetylcholine-gated monoatomic cation-selective channel activity"/>
    <property type="evidence" value="ECO:0007669"/>
    <property type="project" value="InterPro"/>
</dbReference>
<sequence>MRLIDQFIQTWNSDIFNSPKGISYRIFKHDWKFEDYLDKLWNKDRWWKDYHVHWNPEEYGNVSKVRIPSNTLWKPDVKLYNFADVRDDEKRDANLVVESDGSILWIPQAIFKSTCSIDTRLFPFDVQKCDIKLGTWTYDGSKIDLDFIYEGESGFEMTDYVQSNEWDIVRTWAKKHVVVYKCCPEPYIDLTFSLSIRRKPAFYGYILILPCMLLSSLTLVLFWIPFGSPAKMILGMNIFVAFFVLLLLLSESTPKAASTIPLIGVYYCLNMILITVSTFLCVLVVNLSYHGYVTRVPSIVRKIMLGFLAHVLCVTKAKRKIRKPDNLLRKIECRQENGDIAHQKQDASSPLLSEHYTQEEVKESVRIATLLEREVKEIKNYLQRLEEKRIQKEENDCITQEWIQVALVLDRIFFVLYVILIIVSVVAVFGNAVINSPPVKNN</sequence>
<dbReference type="GO" id="GO:0045211">
    <property type="term" value="C:postsynaptic membrane"/>
    <property type="evidence" value="ECO:0007669"/>
    <property type="project" value="InterPro"/>
</dbReference>
<evidence type="ECO:0000256" key="15">
    <source>
        <dbReference type="SAM" id="Phobius"/>
    </source>
</evidence>
<reference evidence="18" key="1">
    <citation type="submission" date="2019-08" db="EMBL/GenBank/DDBJ databases">
        <title>The improved chromosome-level genome for the pearl oyster Pinctada fucata martensii using PacBio sequencing and Hi-C.</title>
        <authorList>
            <person name="Zheng Z."/>
        </authorList>
    </citation>
    <scope>NUCLEOTIDE SEQUENCE</scope>
    <source>
        <strain evidence="18">ZZ-2019</strain>
        <tissue evidence="18">Adductor muscle</tissue>
    </source>
</reference>
<dbReference type="GO" id="GO:0004888">
    <property type="term" value="F:transmembrane signaling receptor activity"/>
    <property type="evidence" value="ECO:0007669"/>
    <property type="project" value="InterPro"/>
</dbReference>
<keyword evidence="2" id="KW-1003">Cell membrane</keyword>
<feature type="domain" description="Neurotransmitter-gated ion-channel transmembrane" evidence="17">
    <location>
        <begin position="207"/>
        <end position="426"/>
    </location>
</feature>
<dbReference type="InterPro" id="IPR006202">
    <property type="entry name" value="Neur_chan_lig-bd"/>
</dbReference>
<feature type="transmembrane region" description="Helical" evidence="15">
    <location>
        <begin position="262"/>
        <end position="287"/>
    </location>
</feature>
<feature type="transmembrane region" description="Helical" evidence="15">
    <location>
        <begin position="202"/>
        <end position="226"/>
    </location>
</feature>
<accession>A0AA89C8E5</accession>
<evidence type="ECO:0000313" key="19">
    <source>
        <dbReference type="Proteomes" id="UP001186944"/>
    </source>
</evidence>
<feature type="transmembrane region" description="Helical" evidence="15">
    <location>
        <begin position="299"/>
        <end position="317"/>
    </location>
</feature>
<dbReference type="CDD" id="cd19051">
    <property type="entry name" value="LGIC_TM_cation"/>
    <property type="match status" value="1"/>
</dbReference>
<name>A0AA89C8E5_PINIB</name>
<proteinExistence type="predicted"/>